<organism evidence="3">
    <name type="scientific">Hanusia phi</name>
    <dbReference type="NCBI Taxonomy" id="3032"/>
    <lineage>
        <taxon>Eukaryota</taxon>
        <taxon>Cryptophyceae</taxon>
        <taxon>Pyrenomonadales</taxon>
        <taxon>Geminigeraceae</taxon>
        <taxon>Hanusia</taxon>
    </lineage>
</organism>
<gene>
    <name evidence="3" type="ORF">HPHI1048_LOCUS8439</name>
</gene>
<dbReference type="EMBL" id="HBEO01012401">
    <property type="protein sequence ID" value="CAD8480364.1"/>
    <property type="molecule type" value="Transcribed_RNA"/>
</dbReference>
<keyword evidence="1" id="KW-0175">Coiled coil</keyword>
<accession>A0A7S0EBM1</accession>
<name>A0A7S0EBM1_9CRYP</name>
<sequence>MSLERELSSHHDMISRVRAATQRIVKAWEWDTETAAAQPIDYGNLLAGILELGQCMDFLAAHQEIPGRVVRALESLSKFYAGTDETGTRTRVSNEVVSQMDELLVKAIHDADKIAESLHQALRSVQESKRPTSMDHTELLNVKHKLEVENANLENKLKSMEADLARNLDVAINDEVVELRKYVQKLVEESKNLAEDGNLYREEIRKCEVSKRTLSDQVQVLEGVNQNLTQQNQSLRDHMESVRADLESRFFVSENNRRQLDIELKLVEAENARLNEEVKRLNSAVSNERKARVEAGDIWEGMTVGGEVHGTSKQPDLQAHNSYVESVNDLKAKLDASKAEAMQQRKEINELRTALDRSRESLRAAQEELRALQQTRVAQTFPDDQVAERERMTRIRSLQKENAECHAQLNQLSKEVVGLTDALEMVTKRAQDKDRKYIELQAKMDKIIRVASLVDPQLALDHQFSKVKPTKTKQKRRTQPAFTKAPPHSLATPLSSAGLNGTPGRPKRVENLIADVEGVYGRPRMAHNGVQRRPQSARARMELEVERMPGNRMEGGGEEGGYEYGRRLNRPLSANSGRYYRGDDVIYPPHLHEESLRDHGAQLDSRGSAQEFAAQGIDVFGTLRPLSHFLQSVREGSIIDETPICILVEYCNSEKHARRYDIQQYQLLYERLCSCLLEELRGKKFTVVGNRASGSTHAPEVEPRPGAFEIYVEWQDAMGDTNTVLLFSKLERMQYPNPETLATRIRTMLEERV</sequence>
<evidence type="ECO:0000313" key="3">
    <source>
        <dbReference type="EMBL" id="CAD8480364.1"/>
    </source>
</evidence>
<dbReference type="AlphaFoldDB" id="A0A7S0EBM1"/>
<dbReference type="Gene3D" id="3.40.30.10">
    <property type="entry name" value="Glutaredoxin"/>
    <property type="match status" value="1"/>
</dbReference>
<evidence type="ECO:0000256" key="1">
    <source>
        <dbReference type="SAM" id="Coils"/>
    </source>
</evidence>
<proteinExistence type="predicted"/>
<dbReference type="Gene3D" id="1.10.287.1490">
    <property type="match status" value="1"/>
</dbReference>
<feature type="compositionally biased region" description="Basic residues" evidence="2">
    <location>
        <begin position="468"/>
        <end position="478"/>
    </location>
</feature>
<evidence type="ECO:0000256" key="2">
    <source>
        <dbReference type="SAM" id="MobiDB-lite"/>
    </source>
</evidence>
<reference evidence="3" key="1">
    <citation type="submission" date="2021-01" db="EMBL/GenBank/DDBJ databases">
        <authorList>
            <person name="Corre E."/>
            <person name="Pelletier E."/>
            <person name="Niang G."/>
            <person name="Scheremetjew M."/>
            <person name="Finn R."/>
            <person name="Kale V."/>
            <person name="Holt S."/>
            <person name="Cochrane G."/>
            <person name="Meng A."/>
            <person name="Brown T."/>
            <person name="Cohen L."/>
        </authorList>
    </citation>
    <scope>NUCLEOTIDE SEQUENCE</scope>
    <source>
        <strain evidence="3">CCMP325</strain>
    </source>
</reference>
<feature type="region of interest" description="Disordered" evidence="2">
    <location>
        <begin position="467"/>
        <end position="507"/>
    </location>
</feature>
<feature type="coiled-coil region" evidence="1">
    <location>
        <begin position="211"/>
        <end position="291"/>
    </location>
</feature>
<protein>
    <submittedName>
        <fullName evidence="3">Uncharacterized protein</fullName>
    </submittedName>
</protein>
<feature type="coiled-coil region" evidence="1">
    <location>
        <begin position="136"/>
        <end position="170"/>
    </location>
</feature>
<feature type="coiled-coil region" evidence="1">
    <location>
        <begin position="327"/>
        <end position="429"/>
    </location>
</feature>